<feature type="compositionally biased region" description="Low complexity" evidence="1">
    <location>
        <begin position="183"/>
        <end position="194"/>
    </location>
</feature>
<dbReference type="InterPro" id="IPR002350">
    <property type="entry name" value="Kazal_dom"/>
</dbReference>
<evidence type="ECO:0000256" key="2">
    <source>
        <dbReference type="SAM" id="SignalP"/>
    </source>
</evidence>
<feature type="region of interest" description="Disordered" evidence="1">
    <location>
        <begin position="160"/>
        <end position="246"/>
    </location>
</feature>
<dbReference type="SUPFAM" id="SSF100895">
    <property type="entry name" value="Kazal-type serine protease inhibitors"/>
    <property type="match status" value="1"/>
</dbReference>
<evidence type="ECO:0000256" key="1">
    <source>
        <dbReference type="SAM" id="MobiDB-lite"/>
    </source>
</evidence>
<dbReference type="VEuPathDB" id="VectorBase:MDOMA2_010045"/>
<dbReference type="CDD" id="cd00104">
    <property type="entry name" value="KAZAL_FS"/>
    <property type="match status" value="1"/>
</dbReference>
<feature type="chain" id="PRO_5039932655" evidence="2">
    <location>
        <begin position="22"/>
        <end position="788"/>
    </location>
</feature>
<dbReference type="Pfam" id="PF07648">
    <property type="entry name" value="Kazal_2"/>
    <property type="match status" value="1"/>
</dbReference>
<feature type="compositionally biased region" description="Low complexity" evidence="1">
    <location>
        <begin position="205"/>
        <end position="229"/>
    </location>
</feature>
<dbReference type="Gene3D" id="3.30.60.30">
    <property type="match status" value="1"/>
</dbReference>
<feature type="region of interest" description="Disordered" evidence="1">
    <location>
        <begin position="338"/>
        <end position="386"/>
    </location>
</feature>
<keyword evidence="4" id="KW-1185">Reference proteome</keyword>
<dbReference type="InterPro" id="IPR036058">
    <property type="entry name" value="Kazal_dom_sf"/>
</dbReference>
<feature type="region of interest" description="Disordered" evidence="1">
    <location>
        <begin position="694"/>
        <end position="734"/>
    </location>
</feature>
<dbReference type="RefSeq" id="XP_019892430.1">
    <property type="nucleotide sequence ID" value="XM_020036871.2"/>
</dbReference>
<dbReference type="GeneID" id="101888830"/>
<dbReference type="OrthoDB" id="8019568at2759"/>
<dbReference type="Proteomes" id="UP001652621">
    <property type="component" value="Unplaced"/>
</dbReference>
<feature type="region of interest" description="Disordered" evidence="1">
    <location>
        <begin position="444"/>
        <end position="521"/>
    </location>
</feature>
<reference evidence="5" key="1">
    <citation type="submission" date="2025-08" db="UniProtKB">
        <authorList>
            <consortium name="RefSeq"/>
        </authorList>
    </citation>
    <scope>IDENTIFICATION</scope>
    <source>
        <strain evidence="5">Aabys</strain>
        <tissue evidence="5">Whole body</tissue>
    </source>
</reference>
<dbReference type="AlphaFoldDB" id="A0A9J7IES0"/>
<dbReference type="KEGG" id="mde:101888830"/>
<evidence type="ECO:0000313" key="4">
    <source>
        <dbReference type="Proteomes" id="UP001652621"/>
    </source>
</evidence>
<feature type="compositionally biased region" description="Low complexity" evidence="1">
    <location>
        <begin position="450"/>
        <end position="486"/>
    </location>
</feature>
<sequence>MWKFQIIFLLIILSFLNSIESKSDEVNDELPKESQNVTDSVRLARGLKYPPRNVHGPIFSWRRRQPIQIRSRADHFPLRPQLRRVHNGVLPANQQRFGFENLKSSKYVNGKGALPFGAGLKGSSSLKQQLLGVHPNGLHVPALSQQYVQNFKASPAFNGQAVVIHPPPPAATGPGQPGGNKLQKQQQSTQQQQQNLDNSYPKYIKPQQQQQKPQQPQQQQQLQHQQPLKSTSHDPAMPYPDFKQYPIPDQQQMQKYNEQHDKYLQQQKYLTPRDPVAYYQQQYHQQQPQQQPQHLYQQQQPQQPQSQPPTYSVQQPAFSAAHNKPVQLAAGLSAQPSIPIHELGSSNTQTGHSPTAATISATNQQQQQQPQQHSTSYGHGHAGGPVKMYSVYEENDMTELHNNDYQTAQYESLEKEAQEYLRFMNTNDYFLPKRDPNYRQIDEENDRRQQQYSLQKQQQQQQSYSPIAAGSSQYPQQTYHPQQQYSAPKTEPSQQIYYGQHHPDSSVAASHASSASSSSSQFKEPIQVSKLFYQDETPSNGGAAGASTVVRTSYQTAYNANHFGNADKGIGKNSATSSSPVSVNNVYSQVRQSAPISGNSNRTPEPIRFEFTERDAMVGGIAYTHAPQTHYKYKAVDTPVTPRISGVGNPQATTTTALPSTLRSSAYLGEIKPIVEVEDDPEDEDDIMQQAGSNLYGRQPLPNKNGNKAPDTKGNSSGSSTTTEAPPSEQKDNEDYCERICAIVEDENEEIVCGSDGYMYTSEAQMECYASCLRIDITIQGKGSCSAR</sequence>
<organism evidence="4 5">
    <name type="scientific">Musca domestica</name>
    <name type="common">House fly</name>
    <dbReference type="NCBI Taxonomy" id="7370"/>
    <lineage>
        <taxon>Eukaryota</taxon>
        <taxon>Metazoa</taxon>
        <taxon>Ecdysozoa</taxon>
        <taxon>Arthropoda</taxon>
        <taxon>Hexapoda</taxon>
        <taxon>Insecta</taxon>
        <taxon>Pterygota</taxon>
        <taxon>Neoptera</taxon>
        <taxon>Endopterygota</taxon>
        <taxon>Diptera</taxon>
        <taxon>Brachycera</taxon>
        <taxon>Muscomorpha</taxon>
        <taxon>Muscoidea</taxon>
        <taxon>Muscidae</taxon>
        <taxon>Musca</taxon>
    </lineage>
</organism>
<protein>
    <submittedName>
        <fullName evidence="5">Mediator of RNA polymerase II transcription subunit 26</fullName>
    </submittedName>
</protein>
<proteinExistence type="predicted"/>
<feature type="compositionally biased region" description="Low complexity" evidence="1">
    <location>
        <begin position="712"/>
        <end position="723"/>
    </location>
</feature>
<accession>A0A9J7IES0</accession>
<feature type="domain" description="Kazal-like" evidence="3">
    <location>
        <begin position="737"/>
        <end position="785"/>
    </location>
</feature>
<name>A0A9J7IES0_MUSDO</name>
<evidence type="ECO:0000259" key="3">
    <source>
        <dbReference type="Pfam" id="PF07648"/>
    </source>
</evidence>
<evidence type="ECO:0000313" key="5">
    <source>
        <dbReference type="RefSeq" id="XP_019892430.1"/>
    </source>
</evidence>
<feature type="signal peptide" evidence="2">
    <location>
        <begin position="1"/>
        <end position="21"/>
    </location>
</feature>
<feature type="compositionally biased region" description="Low complexity" evidence="1">
    <location>
        <begin position="505"/>
        <end position="520"/>
    </location>
</feature>
<feature type="region of interest" description="Disordered" evidence="1">
    <location>
        <begin position="281"/>
        <end position="316"/>
    </location>
</feature>
<feature type="compositionally biased region" description="Polar residues" evidence="1">
    <location>
        <begin position="344"/>
        <end position="363"/>
    </location>
</feature>
<gene>
    <name evidence="5" type="primary">LOC101888830</name>
</gene>
<keyword evidence="2" id="KW-0732">Signal</keyword>